<evidence type="ECO:0000256" key="12">
    <source>
        <dbReference type="SAM" id="Phobius"/>
    </source>
</evidence>
<name>A0A2T6BBC7_9RHOB</name>
<keyword evidence="6" id="KW-0479">Metal-binding</keyword>
<dbReference type="GO" id="GO:0046872">
    <property type="term" value="F:metal ion binding"/>
    <property type="evidence" value="ECO:0007669"/>
    <property type="project" value="UniProtKB-KW"/>
</dbReference>
<dbReference type="PANTHER" id="PTHR38674">
    <property type="entry name" value="ALKANE 1-MONOOXYGENASE 1"/>
    <property type="match status" value="1"/>
</dbReference>
<dbReference type="AlphaFoldDB" id="A0A2T6BBC7"/>
<dbReference type="InterPro" id="IPR033885">
    <property type="entry name" value="AlkB/XylM"/>
</dbReference>
<organism evidence="14 15">
    <name type="scientific">Gemmobacter caeni</name>
    <dbReference type="NCBI Taxonomy" id="589035"/>
    <lineage>
        <taxon>Bacteria</taxon>
        <taxon>Pseudomonadati</taxon>
        <taxon>Pseudomonadota</taxon>
        <taxon>Alphaproteobacteria</taxon>
        <taxon>Rhodobacterales</taxon>
        <taxon>Paracoccaceae</taxon>
        <taxon>Gemmobacter</taxon>
    </lineage>
</organism>
<keyword evidence="4" id="KW-0997">Cell inner membrane</keyword>
<feature type="domain" description="Fatty acid desaturase" evidence="13">
    <location>
        <begin position="103"/>
        <end position="311"/>
    </location>
</feature>
<reference evidence="14 15" key="1">
    <citation type="submission" date="2018-04" db="EMBL/GenBank/DDBJ databases">
        <title>Genomic Encyclopedia of Archaeal and Bacterial Type Strains, Phase II (KMG-II): from individual species to whole genera.</title>
        <authorList>
            <person name="Goeker M."/>
        </authorList>
    </citation>
    <scope>NUCLEOTIDE SEQUENCE [LARGE SCALE GENOMIC DNA]</scope>
    <source>
        <strain evidence="14 15">DSM 21823</strain>
    </source>
</reference>
<evidence type="ECO:0000256" key="11">
    <source>
        <dbReference type="ARBA" id="ARBA00023136"/>
    </source>
</evidence>
<comment type="caution">
    <text evidence="14">The sequence shown here is derived from an EMBL/GenBank/DDBJ whole genome shotgun (WGS) entry which is preliminary data.</text>
</comment>
<evidence type="ECO:0000256" key="10">
    <source>
        <dbReference type="ARBA" id="ARBA00023033"/>
    </source>
</evidence>
<evidence type="ECO:0000259" key="13">
    <source>
        <dbReference type="Pfam" id="PF00487"/>
    </source>
</evidence>
<keyword evidence="10 14" id="KW-0503">Monooxygenase</keyword>
<evidence type="ECO:0000256" key="4">
    <source>
        <dbReference type="ARBA" id="ARBA00022519"/>
    </source>
</evidence>
<comment type="similarity">
    <text evidence="2">Belongs to the fatty acid desaturase type 1 family. AlkB subfamily.</text>
</comment>
<evidence type="ECO:0000256" key="9">
    <source>
        <dbReference type="ARBA" id="ARBA00023004"/>
    </source>
</evidence>
<evidence type="ECO:0000256" key="8">
    <source>
        <dbReference type="ARBA" id="ARBA00023002"/>
    </source>
</evidence>
<evidence type="ECO:0000256" key="1">
    <source>
        <dbReference type="ARBA" id="ARBA00004429"/>
    </source>
</evidence>
<evidence type="ECO:0000256" key="3">
    <source>
        <dbReference type="ARBA" id="ARBA00022475"/>
    </source>
</evidence>
<evidence type="ECO:0000256" key="5">
    <source>
        <dbReference type="ARBA" id="ARBA00022692"/>
    </source>
</evidence>
<keyword evidence="8" id="KW-0560">Oxidoreductase</keyword>
<keyword evidence="3" id="KW-1003">Cell membrane</keyword>
<keyword evidence="9" id="KW-0408">Iron</keyword>
<keyword evidence="5 12" id="KW-0812">Transmembrane</keyword>
<dbReference type="GO" id="GO:0005886">
    <property type="term" value="C:plasma membrane"/>
    <property type="evidence" value="ECO:0007669"/>
    <property type="project" value="UniProtKB-SubCell"/>
</dbReference>
<evidence type="ECO:0000256" key="7">
    <source>
        <dbReference type="ARBA" id="ARBA00022989"/>
    </source>
</evidence>
<dbReference type="CDD" id="cd03512">
    <property type="entry name" value="Alkane-hydroxylase"/>
    <property type="match status" value="1"/>
</dbReference>
<sequence>MMQVPPRFLPLPRMALFAIAATTPFLLLALGVWAGGGWVWLGLGYMAGLTALLDRLIPWVAPDAPEGAEFPAADRLLALIGTAHLLAFPLAVWAIAGDSGLPLWARIALFLGSGQLFGQVSNPAAHELIHRGDRRLFRLGMAVYVTLLNGHHTSAHRLVHHRHVATPEDPNSARDDESFYQFLPRAYFGSFRAGLRAETARWKQTGGLNPYVIYVAGGLACLGLGAVLAGWAGLFVWLLLAGYATAQLMLSDYVQHYGLRRRLLPDGRPEPVGPRHSWNAPHWFSSGVMLNAPRHSDHHAHPARPYPALRLPEPDEAPWLPYSLPVCGAIALMPRRWRRMMKPRLAHWQAAPTHDDQAGVTGA</sequence>
<dbReference type="PANTHER" id="PTHR38674:SF1">
    <property type="entry name" value="ALKANE 1-MONOOXYGENASE 1"/>
    <property type="match status" value="1"/>
</dbReference>
<accession>A0A2T6BBC7</accession>
<dbReference type="EMBL" id="QBKP01000001">
    <property type="protein sequence ID" value="PTX53391.1"/>
    <property type="molecule type" value="Genomic_DNA"/>
</dbReference>
<dbReference type="RefSeq" id="WP_242013748.1">
    <property type="nucleotide sequence ID" value="NZ_QBKP01000001.1"/>
</dbReference>
<keyword evidence="7 12" id="KW-1133">Transmembrane helix</keyword>
<dbReference type="Pfam" id="PF00487">
    <property type="entry name" value="FA_desaturase"/>
    <property type="match status" value="1"/>
</dbReference>
<feature type="transmembrane region" description="Helical" evidence="12">
    <location>
        <begin position="76"/>
        <end position="96"/>
    </location>
</feature>
<protein>
    <submittedName>
        <fullName evidence="14">Alkane 1-monooxygenase</fullName>
    </submittedName>
</protein>
<evidence type="ECO:0000256" key="6">
    <source>
        <dbReference type="ARBA" id="ARBA00022723"/>
    </source>
</evidence>
<gene>
    <name evidence="14" type="ORF">C8N34_101306</name>
</gene>
<keyword evidence="15" id="KW-1185">Reference proteome</keyword>
<dbReference type="Proteomes" id="UP000244224">
    <property type="component" value="Unassembled WGS sequence"/>
</dbReference>
<evidence type="ECO:0000256" key="2">
    <source>
        <dbReference type="ARBA" id="ARBA00010823"/>
    </source>
</evidence>
<evidence type="ECO:0000313" key="15">
    <source>
        <dbReference type="Proteomes" id="UP000244224"/>
    </source>
</evidence>
<feature type="transmembrane region" description="Helical" evidence="12">
    <location>
        <begin position="211"/>
        <end position="240"/>
    </location>
</feature>
<dbReference type="GO" id="GO:0004497">
    <property type="term" value="F:monooxygenase activity"/>
    <property type="evidence" value="ECO:0007669"/>
    <property type="project" value="UniProtKB-KW"/>
</dbReference>
<proteinExistence type="inferred from homology"/>
<keyword evidence="11 12" id="KW-0472">Membrane</keyword>
<evidence type="ECO:0000313" key="14">
    <source>
        <dbReference type="EMBL" id="PTX53391.1"/>
    </source>
</evidence>
<dbReference type="GO" id="GO:0006629">
    <property type="term" value="P:lipid metabolic process"/>
    <property type="evidence" value="ECO:0007669"/>
    <property type="project" value="InterPro"/>
</dbReference>
<dbReference type="InterPro" id="IPR005804">
    <property type="entry name" value="FA_desaturase_dom"/>
</dbReference>
<comment type="subcellular location">
    <subcellularLocation>
        <location evidence="1">Cell inner membrane</location>
        <topology evidence="1">Multi-pass membrane protein</topology>
    </subcellularLocation>
</comment>